<dbReference type="EMBL" id="OV651818">
    <property type="protein sequence ID" value="CAH1111802.1"/>
    <property type="molecule type" value="Genomic_DNA"/>
</dbReference>
<feature type="compositionally biased region" description="Basic residues" evidence="1">
    <location>
        <begin position="256"/>
        <end position="265"/>
    </location>
</feature>
<feature type="region of interest" description="Disordered" evidence="1">
    <location>
        <begin position="240"/>
        <end position="282"/>
    </location>
</feature>
<evidence type="ECO:0000313" key="4">
    <source>
        <dbReference type="Proteomes" id="UP001153636"/>
    </source>
</evidence>
<dbReference type="PANTHER" id="PTHR21505:SF12">
    <property type="entry name" value="MADF DOMAIN-CONTAINING PROTEIN-RELATED"/>
    <property type="match status" value="1"/>
</dbReference>
<dbReference type="Pfam" id="PF10545">
    <property type="entry name" value="MADF_DNA_bdg"/>
    <property type="match status" value="1"/>
</dbReference>
<feature type="domain" description="MADF" evidence="2">
    <location>
        <begin position="16"/>
        <end position="109"/>
    </location>
</feature>
<reference evidence="3" key="1">
    <citation type="submission" date="2022-01" db="EMBL/GenBank/DDBJ databases">
        <authorList>
            <person name="King R."/>
        </authorList>
    </citation>
    <scope>NUCLEOTIDE SEQUENCE</scope>
</reference>
<keyword evidence="4" id="KW-1185">Reference proteome</keyword>
<sequence>MLIFYQMDWSNELVLSFLEHYKCYDVIWDPNHPEHKNKSSVIDAWELLRKEMGTDMTVADLKRKKDALMATYRTLIKKIQIAKDNGDGQYKPSWFCYSTMNTFLHNIYKPKFATDYNGEEPKDIFENSNFEYEDFDLPEQDIFTEEKPVINTKKRKIEYDDVQQEMSNISEVHQINQLTQTNSNQSLSVRRTDADEISLYGELLVTKLRKFDRTTRLIICNKIDNLFFETELKLMTDGKNSYQDPLSHDVPTTSRSGKRSLKRSSSHSSFSQSEMSENPQFE</sequence>
<dbReference type="PANTHER" id="PTHR21505">
    <property type="entry name" value="MADF DOMAIN-CONTAINING PROTEIN-RELATED"/>
    <property type="match status" value="1"/>
</dbReference>
<evidence type="ECO:0000256" key="1">
    <source>
        <dbReference type="SAM" id="MobiDB-lite"/>
    </source>
</evidence>
<gene>
    <name evidence="3" type="ORF">PSYICH_LOCUS12782</name>
</gene>
<dbReference type="SMART" id="SM00595">
    <property type="entry name" value="MADF"/>
    <property type="match status" value="1"/>
</dbReference>
<protein>
    <recommendedName>
        <fullName evidence="2">MADF domain-containing protein</fullName>
    </recommendedName>
</protein>
<evidence type="ECO:0000259" key="2">
    <source>
        <dbReference type="PROSITE" id="PS51029"/>
    </source>
</evidence>
<accession>A0A9P0GI99</accession>
<dbReference type="OrthoDB" id="6784437at2759"/>
<evidence type="ECO:0000313" key="3">
    <source>
        <dbReference type="EMBL" id="CAH1111802.1"/>
    </source>
</evidence>
<dbReference type="InterPro" id="IPR006578">
    <property type="entry name" value="MADF-dom"/>
</dbReference>
<name>A0A9P0GI99_9CUCU</name>
<dbReference type="Proteomes" id="UP001153636">
    <property type="component" value="Chromosome 6"/>
</dbReference>
<organism evidence="3 4">
    <name type="scientific">Psylliodes chrysocephalus</name>
    <dbReference type="NCBI Taxonomy" id="3402493"/>
    <lineage>
        <taxon>Eukaryota</taxon>
        <taxon>Metazoa</taxon>
        <taxon>Ecdysozoa</taxon>
        <taxon>Arthropoda</taxon>
        <taxon>Hexapoda</taxon>
        <taxon>Insecta</taxon>
        <taxon>Pterygota</taxon>
        <taxon>Neoptera</taxon>
        <taxon>Endopterygota</taxon>
        <taxon>Coleoptera</taxon>
        <taxon>Polyphaga</taxon>
        <taxon>Cucujiformia</taxon>
        <taxon>Chrysomeloidea</taxon>
        <taxon>Chrysomelidae</taxon>
        <taxon>Galerucinae</taxon>
        <taxon>Alticini</taxon>
        <taxon>Psylliodes</taxon>
    </lineage>
</organism>
<feature type="compositionally biased region" description="Low complexity" evidence="1">
    <location>
        <begin position="266"/>
        <end position="276"/>
    </location>
</feature>
<proteinExistence type="predicted"/>
<dbReference type="PROSITE" id="PS51029">
    <property type="entry name" value="MADF"/>
    <property type="match status" value="1"/>
</dbReference>
<dbReference type="AlphaFoldDB" id="A0A9P0GI99"/>